<keyword evidence="1" id="KW-0949">S-adenosyl-L-methionine</keyword>
<dbReference type="RefSeq" id="WP_091700755.1">
    <property type="nucleotide sequence ID" value="NZ_BMYN01000011.1"/>
</dbReference>
<comment type="subunit">
    <text evidence="1">Monomer.</text>
</comment>
<dbReference type="EC" id="2.1.1.266" evidence="1"/>
<protein>
    <recommendedName>
        <fullName evidence="1">Ribosomal RNA large subunit methyltransferase J</fullName>
        <ecNumber evidence="1">2.1.1.266</ecNumber>
    </recommendedName>
    <alternativeName>
        <fullName evidence="1">23S rRNA (adenine(2030)-N6)-methyltransferase</fullName>
    </alternativeName>
    <alternativeName>
        <fullName evidence="1">23S rRNA m6A2030 methyltransferase</fullName>
    </alternativeName>
</protein>
<dbReference type="InterPro" id="IPR007473">
    <property type="entry name" value="RlmJ"/>
</dbReference>
<comment type="function">
    <text evidence="1">Specifically methylates the adenine in position 2030 of 23S rRNA.</text>
</comment>
<evidence type="ECO:0000313" key="2">
    <source>
        <dbReference type="EMBL" id="SFJ25982.1"/>
    </source>
</evidence>
<comment type="similarity">
    <text evidence="1">Belongs to the RlmJ family.</text>
</comment>
<feature type="binding site" evidence="1">
    <location>
        <position position="104"/>
    </location>
    <ligand>
        <name>S-adenosyl-L-methionine</name>
        <dbReference type="ChEBI" id="CHEBI:59789"/>
    </ligand>
</feature>
<dbReference type="Gene3D" id="3.40.50.150">
    <property type="entry name" value="Vaccinia Virus protein VP39"/>
    <property type="match status" value="1"/>
</dbReference>
<gene>
    <name evidence="1" type="primary">rlmJ</name>
    <name evidence="2" type="ORF">SAMN05216429_101334</name>
</gene>
<dbReference type="GO" id="GO:0036307">
    <property type="term" value="F:23S rRNA (adenine(2030)-N(6))-methyltransferase activity"/>
    <property type="evidence" value="ECO:0007669"/>
    <property type="project" value="UniProtKB-UniRule"/>
</dbReference>
<organism evidence="2 3">
    <name type="scientific">Marinobacter persicus</name>
    <dbReference type="NCBI Taxonomy" id="930118"/>
    <lineage>
        <taxon>Bacteria</taxon>
        <taxon>Pseudomonadati</taxon>
        <taxon>Pseudomonadota</taxon>
        <taxon>Gammaproteobacteria</taxon>
        <taxon>Pseudomonadales</taxon>
        <taxon>Marinobacteraceae</taxon>
        <taxon>Marinobacter</taxon>
    </lineage>
</organism>
<dbReference type="EMBL" id="FOSC01000001">
    <property type="protein sequence ID" value="SFJ25982.1"/>
    <property type="molecule type" value="Genomic_DNA"/>
</dbReference>
<dbReference type="GO" id="GO:0003723">
    <property type="term" value="F:RNA binding"/>
    <property type="evidence" value="ECO:0007669"/>
    <property type="project" value="UniProtKB-UniRule"/>
</dbReference>
<keyword evidence="1" id="KW-0694">RNA-binding</keyword>
<feature type="active site" description="Proton acceptor" evidence="1">
    <location>
        <position position="167"/>
    </location>
</feature>
<name>A0A1I3PXA4_9GAMM</name>
<dbReference type="OrthoDB" id="9791274at2"/>
<keyword evidence="1 2" id="KW-0489">Methyltransferase</keyword>
<dbReference type="Pfam" id="PF04378">
    <property type="entry name" value="RsmJ"/>
    <property type="match status" value="1"/>
</dbReference>
<evidence type="ECO:0000256" key="1">
    <source>
        <dbReference type="HAMAP-Rule" id="MF_00934"/>
    </source>
</evidence>
<comment type="catalytic activity">
    <reaction evidence="1">
        <text>adenosine(2030) in 23S rRNA + S-adenosyl-L-methionine = N(6)-methyladenosine(2030) in 23S rRNA + S-adenosyl-L-homocysteine + H(+)</text>
        <dbReference type="Rhea" id="RHEA:43736"/>
        <dbReference type="Rhea" id="RHEA-COMP:10668"/>
        <dbReference type="Rhea" id="RHEA-COMP:10669"/>
        <dbReference type="ChEBI" id="CHEBI:15378"/>
        <dbReference type="ChEBI" id="CHEBI:57856"/>
        <dbReference type="ChEBI" id="CHEBI:59789"/>
        <dbReference type="ChEBI" id="CHEBI:74411"/>
        <dbReference type="ChEBI" id="CHEBI:74449"/>
        <dbReference type="EC" id="2.1.1.266"/>
    </reaction>
</comment>
<dbReference type="HAMAP" id="MF_00934">
    <property type="entry name" value="23SrRNA_methyltr_J"/>
    <property type="match status" value="1"/>
</dbReference>
<feature type="binding site" evidence="1">
    <location>
        <position position="42"/>
    </location>
    <ligand>
        <name>S-adenosyl-L-methionine</name>
        <dbReference type="ChEBI" id="CHEBI:59789"/>
    </ligand>
</feature>
<keyword evidence="1 2" id="KW-0808">Transferase</keyword>
<feature type="binding site" evidence="1">
    <location>
        <position position="122"/>
    </location>
    <ligand>
        <name>S-adenosyl-L-methionine</name>
        <dbReference type="ChEBI" id="CHEBI:59789"/>
    </ligand>
</feature>
<evidence type="ECO:0000313" key="3">
    <source>
        <dbReference type="Proteomes" id="UP000199445"/>
    </source>
</evidence>
<dbReference type="PANTHER" id="PTHR37426">
    <property type="entry name" value="RIBOSOMAL RNA LARGE SUBUNIT METHYLTRANSFERASE J"/>
    <property type="match status" value="1"/>
</dbReference>
<feature type="binding site" evidence="1">
    <location>
        <position position="19"/>
    </location>
    <ligand>
        <name>S-adenosyl-L-methionine</name>
        <dbReference type="ChEBI" id="CHEBI:59789"/>
    </ligand>
</feature>
<feature type="binding site" evidence="1">
    <location>
        <position position="167"/>
    </location>
    <ligand>
        <name>S-adenosyl-L-methionine</name>
        <dbReference type="ChEBI" id="CHEBI:59789"/>
    </ligand>
</feature>
<dbReference type="GO" id="GO:0070475">
    <property type="term" value="P:rRNA base methylation"/>
    <property type="evidence" value="ECO:0007669"/>
    <property type="project" value="UniProtKB-UniRule"/>
</dbReference>
<dbReference type="AlphaFoldDB" id="A0A1I3PXA4"/>
<accession>A0A1I3PXA4</accession>
<dbReference type="PANTHER" id="PTHR37426:SF1">
    <property type="entry name" value="RIBOSOMAL RNA LARGE SUBUNIT METHYLTRANSFERASE J"/>
    <property type="match status" value="1"/>
</dbReference>
<keyword evidence="1" id="KW-0698">rRNA processing</keyword>
<reference evidence="2 3" key="1">
    <citation type="submission" date="2016-10" db="EMBL/GenBank/DDBJ databases">
        <authorList>
            <person name="de Groot N.N."/>
        </authorList>
    </citation>
    <scope>NUCLEOTIDE SEQUENCE [LARGE SCALE GENOMIC DNA]</scope>
    <source>
        <strain evidence="2 3">IBRC-M 10445</strain>
    </source>
</reference>
<feature type="binding site" evidence="1">
    <location>
        <begin position="146"/>
        <end position="147"/>
    </location>
    <ligand>
        <name>S-adenosyl-L-methionine</name>
        <dbReference type="ChEBI" id="CHEBI:59789"/>
    </ligand>
</feature>
<keyword evidence="3" id="KW-1185">Reference proteome</keyword>
<feature type="site" description="Interaction with substrate rRNA" evidence="1">
    <location>
        <position position="4"/>
    </location>
</feature>
<dbReference type="GO" id="GO:0005829">
    <property type="term" value="C:cytosol"/>
    <property type="evidence" value="ECO:0007669"/>
    <property type="project" value="TreeGrafter"/>
</dbReference>
<dbReference type="SUPFAM" id="SSF53335">
    <property type="entry name" value="S-adenosyl-L-methionine-dependent methyltransferases"/>
    <property type="match status" value="1"/>
</dbReference>
<sequence length="280" mass="31035">MLSYLHAFHAGNFADVQKHAALILVLAMMQAKKSAIACFDTHAGSALYDLAGDRARKTAESDLGVQRLWSERQSLQSPDWQSMLSVLQAHNRNGGGPLEDYPGSPAWLAHFSRPGDSVTAFELHPSEGRALEKWATRAGVRVRCEDGLKGLLRSLPPAQPRLLTLIDPSYEIKNDYRAVADTLVKAWQKCRHGVYLVWYPVMANGLEQPLLDTLAEGPVRKILRSEVRLESPPERGMVGSGMLVVNPPWGFDQRFAAMLDDLKGPRRLGLSASMDWLVPE</sequence>
<dbReference type="InterPro" id="IPR029063">
    <property type="entry name" value="SAM-dependent_MTases_sf"/>
</dbReference>
<dbReference type="Proteomes" id="UP000199445">
    <property type="component" value="Unassembled WGS sequence"/>
</dbReference>
<proteinExistence type="inferred from homology"/>